<protein>
    <recommendedName>
        <fullName evidence="14">THAP-type domain-containing protein</fullName>
    </recommendedName>
</protein>
<dbReference type="PROSITE" id="PS50950">
    <property type="entry name" value="ZF_THAP"/>
    <property type="match status" value="2"/>
</dbReference>
<evidence type="ECO:0000313" key="16">
    <source>
        <dbReference type="Proteomes" id="UP000827092"/>
    </source>
</evidence>
<keyword evidence="9" id="KW-0804">Transcription</keyword>
<evidence type="ECO:0000256" key="2">
    <source>
        <dbReference type="ARBA" id="ARBA00006177"/>
    </source>
</evidence>
<dbReference type="Proteomes" id="UP000827092">
    <property type="component" value="Unassembled WGS sequence"/>
</dbReference>
<dbReference type="InterPro" id="IPR021896">
    <property type="entry name" value="THAP9-like_HTH"/>
</dbReference>
<feature type="domain" description="THAP-type" evidence="14">
    <location>
        <begin position="1"/>
        <end position="95"/>
    </location>
</feature>
<keyword evidence="7" id="KW-0175">Coiled coil</keyword>
<evidence type="ECO:0000256" key="8">
    <source>
        <dbReference type="ARBA" id="ARBA00023125"/>
    </source>
</evidence>
<feature type="region of interest" description="Disordered" evidence="13">
    <location>
        <begin position="791"/>
        <end position="818"/>
    </location>
</feature>
<evidence type="ECO:0000256" key="5">
    <source>
        <dbReference type="ARBA" id="ARBA00022833"/>
    </source>
</evidence>
<comment type="subcellular location">
    <subcellularLocation>
        <location evidence="1">Nucleus</location>
        <location evidence="1">Nucleoplasm</location>
    </subcellularLocation>
</comment>
<dbReference type="Pfam" id="PF05485">
    <property type="entry name" value="THAP"/>
    <property type="match status" value="2"/>
</dbReference>
<dbReference type="PANTHER" id="PTHR46600">
    <property type="entry name" value="THAP DOMAIN-CONTAINING"/>
    <property type="match status" value="1"/>
</dbReference>
<proteinExistence type="inferred from homology"/>
<feature type="compositionally biased region" description="Basic and acidic residues" evidence="13">
    <location>
        <begin position="807"/>
        <end position="818"/>
    </location>
</feature>
<dbReference type="EMBL" id="JAFNEN010000043">
    <property type="protein sequence ID" value="KAG8198145.1"/>
    <property type="molecule type" value="Genomic_DNA"/>
</dbReference>
<feature type="domain" description="THAP-type" evidence="14">
    <location>
        <begin position="703"/>
        <end position="796"/>
    </location>
</feature>
<keyword evidence="10" id="KW-0539">Nucleus</keyword>
<evidence type="ECO:0000256" key="10">
    <source>
        <dbReference type="ARBA" id="ARBA00023242"/>
    </source>
</evidence>
<dbReference type="Pfam" id="PF12017">
    <property type="entry name" value="Tnp_P_element"/>
    <property type="match status" value="1"/>
</dbReference>
<keyword evidence="3" id="KW-0479">Metal-binding</keyword>
<reference evidence="15 16" key="1">
    <citation type="journal article" date="2022" name="Nat. Ecol. Evol.">
        <title>A masculinizing supergene underlies an exaggerated male reproductive morph in a spider.</title>
        <authorList>
            <person name="Hendrickx F."/>
            <person name="De Corte Z."/>
            <person name="Sonet G."/>
            <person name="Van Belleghem S.M."/>
            <person name="Kostlbacher S."/>
            <person name="Vangestel C."/>
        </authorList>
    </citation>
    <scope>NUCLEOTIDE SEQUENCE [LARGE SCALE GENOMIC DNA]</scope>
    <source>
        <strain evidence="15">W744_W776</strain>
    </source>
</reference>
<keyword evidence="5" id="KW-0862">Zinc</keyword>
<evidence type="ECO:0000256" key="11">
    <source>
        <dbReference type="ARBA" id="ARBA00023306"/>
    </source>
</evidence>
<dbReference type="GO" id="GO:0043565">
    <property type="term" value="F:sequence-specific DNA binding"/>
    <property type="evidence" value="ECO:0007669"/>
    <property type="project" value="InterPro"/>
</dbReference>
<evidence type="ECO:0000256" key="6">
    <source>
        <dbReference type="ARBA" id="ARBA00023015"/>
    </source>
</evidence>
<comment type="caution">
    <text evidence="15">The sequence shown here is derived from an EMBL/GenBank/DDBJ whole genome shotgun (WGS) entry which is preliminary data.</text>
</comment>
<dbReference type="Pfam" id="PF21787">
    <property type="entry name" value="TNP-like_RNaseH_N"/>
    <property type="match status" value="2"/>
</dbReference>
<dbReference type="PANTHER" id="PTHR46600:SF1">
    <property type="entry name" value="THAP DOMAIN-CONTAINING PROTEIN 1"/>
    <property type="match status" value="1"/>
</dbReference>
<dbReference type="SMART" id="SM00692">
    <property type="entry name" value="DM3"/>
    <property type="match status" value="1"/>
</dbReference>
<dbReference type="AlphaFoldDB" id="A0AAV6VNT9"/>
<evidence type="ECO:0000256" key="7">
    <source>
        <dbReference type="ARBA" id="ARBA00023054"/>
    </source>
</evidence>
<keyword evidence="16" id="KW-1185">Reference proteome</keyword>
<dbReference type="GO" id="GO:0008270">
    <property type="term" value="F:zinc ion binding"/>
    <property type="evidence" value="ECO:0007669"/>
    <property type="project" value="UniProtKB-KW"/>
</dbReference>
<keyword evidence="6" id="KW-0805">Transcription regulation</keyword>
<dbReference type="InterPro" id="IPR006612">
    <property type="entry name" value="THAP_Znf"/>
</dbReference>
<dbReference type="SUPFAM" id="SSF57716">
    <property type="entry name" value="Glucocorticoid receptor-like (DNA-binding domain)"/>
    <property type="match status" value="2"/>
</dbReference>
<evidence type="ECO:0000256" key="3">
    <source>
        <dbReference type="ARBA" id="ARBA00022723"/>
    </source>
</evidence>
<evidence type="ECO:0000256" key="12">
    <source>
        <dbReference type="PROSITE-ProRule" id="PRU00309"/>
    </source>
</evidence>
<comment type="similarity">
    <text evidence="2">Belongs to the THAP1 family.</text>
</comment>
<dbReference type="InterPro" id="IPR026516">
    <property type="entry name" value="THAP1/10"/>
</dbReference>
<dbReference type="SMART" id="SM00980">
    <property type="entry name" value="THAP"/>
    <property type="match status" value="2"/>
</dbReference>
<evidence type="ECO:0000313" key="15">
    <source>
        <dbReference type="EMBL" id="KAG8198145.1"/>
    </source>
</evidence>
<accession>A0AAV6VNT9</accession>
<dbReference type="Gene3D" id="6.20.210.20">
    <property type="entry name" value="THAP domain"/>
    <property type="match status" value="1"/>
</dbReference>
<name>A0AAV6VNT9_9ARAC</name>
<dbReference type="GO" id="GO:0005654">
    <property type="term" value="C:nucleoplasm"/>
    <property type="evidence" value="ECO:0007669"/>
    <property type="project" value="UniProtKB-SubCell"/>
</dbReference>
<keyword evidence="11" id="KW-0131">Cell cycle</keyword>
<keyword evidence="8 12" id="KW-0238">DNA-binding</keyword>
<gene>
    <name evidence="15" type="ORF">JTE90_006897</name>
</gene>
<dbReference type="InterPro" id="IPR048365">
    <property type="entry name" value="TNP-like_RNaseH_N"/>
</dbReference>
<organism evidence="15 16">
    <name type="scientific">Oedothorax gibbosus</name>
    <dbReference type="NCBI Taxonomy" id="931172"/>
    <lineage>
        <taxon>Eukaryota</taxon>
        <taxon>Metazoa</taxon>
        <taxon>Ecdysozoa</taxon>
        <taxon>Arthropoda</taxon>
        <taxon>Chelicerata</taxon>
        <taxon>Arachnida</taxon>
        <taxon>Araneae</taxon>
        <taxon>Araneomorphae</taxon>
        <taxon>Entelegynae</taxon>
        <taxon>Araneoidea</taxon>
        <taxon>Linyphiidae</taxon>
        <taxon>Erigoninae</taxon>
        <taxon>Oedothorax</taxon>
    </lineage>
</organism>
<evidence type="ECO:0000256" key="13">
    <source>
        <dbReference type="SAM" id="MobiDB-lite"/>
    </source>
</evidence>
<sequence>MPSRCVVPGCKGNYDNGPVVKVFQFPKDENLRKKWEAAIPRSNLKVINSSKVCELHFHASDIQTTVEIYDERRMETVAMPLDRVRLKKNAVPSIFPNCPAYLSKNLPCREDPQEKRMRLETLQLRTALQQSIRDSEAEDKKQKFHTYTEFQACLDSNTTSPCWTVLKKEDCIYFLLVDLKAAPIIQASVIVDSNLCLKVNFGSSKLEVFAEQKLPMIINDLRVLKKILDDIEDVFTTTNIESNIINVLTELLQDLAKAHPDEELVINNVIEQLSLISSKKTRRRYNAQTLIFSALLFSISPHAYKFIRHSGHIIVPHPSTLRKLTASFNTNPHYEQFSDNFLSYAKEKFNTLLSHERHVTLMVDEIHIKPFFDFKGGNVVGASYEGTAAATSAFVFMIQSILSSYKDVVHIMPVYTITADALHLFIKKVIIGLEDIGFSVIGVVTDNNSINRKAMSMFSVPPNLNIVFPHPNQVISNSCRNVRPLFYIIDPVHILKFIRNNWVNQRNHNIYMHYPDYKTTTEYLQKDIQTPSTSNDSSDQNQQQQVPLKSASFHILRRLHEIEKNSFVKYSYSLSYKALHPTSLEKQNVKLALQVFNEYLPSALREIGKIHSLPHYEETAEYIQLIFQWWCVINVKTPNKGIRLKNKFMHPLTPLKDDENVKIETFDCEEDCDDIRQSRQYGLFSISVDDEDISSAADVLPVMGRKCCVPGCNSNYDNTDVHVHSFAFPKDDRKCLWIKKINRAGFVPTKHSVVCIKHFSEQFIIHNHRVVKPDGTVLEVKRNRPILTSDAFPSLHANQPNYLSEEPAPKRKAPEERLSEMRKRDDNNFANWNEKDIITSFSTLSDCCRSKIPKELQFIQDQKFVLLYKIDPTSMPKIVFSIKVFDDFTVDIWHGPKKLRSQDYSYMLGKENKCDRWTKLDCLINWISATPELEMPLKAQMEHIVSKLKECLLCIKDDLKITTHINFIIEQVYLAMSSHPSYKTDYLLLCAQIYFSYPSAYTFIRNLAILKLPHPLYLKKLAATLRSPSVLDSNSHIYYLKKKCEMLSVDEKLVSVLIDEIHVNASYSYSGGQIIGSAENCNAEATTVQAFMLTSLFSDNKDIVALVPVKNQNNDELLANTTKVLKILKYTGYTVLCLISDNLRLNRKMFEKMAGGSISNFIQNPADQESKLFFLFDTVHLIKSIRNNWLNLNLIHKNLILPSPFSLSLLHTLNSIAHGLA</sequence>
<evidence type="ECO:0000256" key="9">
    <source>
        <dbReference type="ARBA" id="ARBA00023163"/>
    </source>
</evidence>
<evidence type="ECO:0000256" key="4">
    <source>
        <dbReference type="ARBA" id="ARBA00022771"/>
    </source>
</evidence>
<evidence type="ECO:0000259" key="14">
    <source>
        <dbReference type="PROSITE" id="PS50950"/>
    </source>
</evidence>
<keyword evidence="4 12" id="KW-0863">Zinc-finger</keyword>
<dbReference type="InterPro" id="IPR038441">
    <property type="entry name" value="THAP_Znf_sf"/>
</dbReference>
<evidence type="ECO:0000256" key="1">
    <source>
        <dbReference type="ARBA" id="ARBA00004642"/>
    </source>
</evidence>